<name>A8Y2Y2_CAEBR</name>
<dbReference type="FunCoup" id="A8Y2Y2">
    <property type="interactions" value="105"/>
</dbReference>
<keyword evidence="3" id="KW-1185">Reference proteome</keyword>
<dbReference type="PANTHER" id="PTHR31712:SF0">
    <property type="entry name" value="DIETARY RESTRICTION OVER EXPRESSED-RELATED"/>
    <property type="match status" value="1"/>
</dbReference>
<dbReference type="InterPro" id="IPR035291">
    <property type="entry name" value="DUF5354"/>
</dbReference>
<organism evidence="2 3">
    <name type="scientific">Caenorhabditis briggsae</name>
    <dbReference type="NCBI Taxonomy" id="6238"/>
    <lineage>
        <taxon>Eukaryota</taxon>
        <taxon>Metazoa</taxon>
        <taxon>Ecdysozoa</taxon>
        <taxon>Nematoda</taxon>
        <taxon>Chromadorea</taxon>
        <taxon>Rhabditida</taxon>
        <taxon>Rhabditina</taxon>
        <taxon>Rhabditomorpha</taxon>
        <taxon>Rhabditoidea</taxon>
        <taxon>Rhabditidae</taxon>
        <taxon>Peloderinae</taxon>
        <taxon>Caenorhabditis</taxon>
    </lineage>
</organism>
<dbReference type="Proteomes" id="UP000008549">
    <property type="component" value="Unassembled WGS sequence"/>
</dbReference>
<dbReference type="InParanoid" id="A8Y2Y2"/>
<reference evidence="2 3" key="2">
    <citation type="journal article" date="2011" name="PLoS Genet.">
        <title>Caenorhabditis briggsae recombinant inbred line genotypes reveal inter-strain incompatibility and the evolution of recombination.</title>
        <authorList>
            <person name="Ross J.A."/>
            <person name="Koboldt D.C."/>
            <person name="Staisch J.E."/>
            <person name="Chamberlin H.M."/>
            <person name="Gupta B.P."/>
            <person name="Miller R.D."/>
            <person name="Baird S.E."/>
            <person name="Haag E.S."/>
        </authorList>
    </citation>
    <scope>NUCLEOTIDE SEQUENCE [LARGE SCALE GENOMIC DNA]</scope>
    <source>
        <strain evidence="2 3">AF16</strain>
    </source>
</reference>
<dbReference type="HOGENOM" id="CLU_944081_0_0_1"/>
<proteinExistence type="predicted"/>
<sequence>MFSRTAVVLSFLAVATSGFSVRPSAKNTVQDAHEQLTKKIRCWEPIEENIAGNNFSGKHTLSEPIYDLCSYMPDPKNWNKGYVNGVDMDSDDYTNVFNFFQVTHPRLAMLNVCLQESHSFEKSHSLLLLPSPSMFSRTAVVLSFLAVATSGFSVRPSAKNTVQDAQEQLTKKIRCWEPIEENIAGNNFSGKHTLSEPIYDLCSYMPDPKNWNKGYVNGVDMDSDDYTNVFNFFQVTHPRLAMLNVCLQEAFQFHVAGRPSQTSIRCLCKRDGCNLPKEFTTFLDFNKLPMPETSF</sequence>
<dbReference type="CTD" id="8587452"/>
<dbReference type="KEGG" id="cbr:CBG_22684"/>
<evidence type="ECO:0000313" key="3">
    <source>
        <dbReference type="Proteomes" id="UP000008549"/>
    </source>
</evidence>
<keyword evidence="1" id="KW-0732">Signal</keyword>
<dbReference type="eggNOG" id="ENOG502THG1">
    <property type="taxonomic scope" value="Eukaryota"/>
</dbReference>
<dbReference type="WormBase" id="CBG22684">
    <property type="protein sequence ID" value="CBP12263"/>
    <property type="gene ID" value="WBGene00041194"/>
</dbReference>
<dbReference type="AlphaFoldDB" id="A8Y2Y2"/>
<reference evidence="2 3" key="1">
    <citation type="journal article" date="2003" name="PLoS Biol.">
        <title>The genome sequence of Caenorhabditis briggsae: a platform for comparative genomics.</title>
        <authorList>
            <person name="Stein L.D."/>
            <person name="Bao Z."/>
            <person name="Blasiar D."/>
            <person name="Blumenthal T."/>
            <person name="Brent M.R."/>
            <person name="Chen N."/>
            <person name="Chinwalla A."/>
            <person name="Clarke L."/>
            <person name="Clee C."/>
            <person name="Coghlan A."/>
            <person name="Coulson A."/>
            <person name="D'Eustachio P."/>
            <person name="Fitch D.H."/>
            <person name="Fulton L.A."/>
            <person name="Fulton R.E."/>
            <person name="Griffiths-Jones S."/>
            <person name="Harris T.W."/>
            <person name="Hillier L.W."/>
            <person name="Kamath R."/>
            <person name="Kuwabara P.E."/>
            <person name="Mardis E.R."/>
            <person name="Marra M.A."/>
            <person name="Miner T.L."/>
            <person name="Minx P."/>
            <person name="Mullikin J.C."/>
            <person name="Plumb R.W."/>
            <person name="Rogers J."/>
            <person name="Schein J.E."/>
            <person name="Sohrmann M."/>
            <person name="Spieth J."/>
            <person name="Stajich J.E."/>
            <person name="Wei C."/>
            <person name="Willey D."/>
            <person name="Wilson R.K."/>
            <person name="Durbin R."/>
            <person name="Waterston R.H."/>
        </authorList>
    </citation>
    <scope>NUCLEOTIDE SEQUENCE [LARGE SCALE GENOMIC DNA]</scope>
    <source>
        <strain evidence="2 3">AF16</strain>
    </source>
</reference>
<evidence type="ECO:0000256" key="1">
    <source>
        <dbReference type="SAM" id="SignalP"/>
    </source>
</evidence>
<feature type="chain" id="PRO_5002734242" evidence="1">
    <location>
        <begin position="19"/>
        <end position="295"/>
    </location>
</feature>
<evidence type="ECO:0000313" key="2">
    <source>
        <dbReference type="EMBL" id="CAP39223.1"/>
    </source>
</evidence>
<dbReference type="PANTHER" id="PTHR31712">
    <property type="entry name" value="DIETARY RESTRICTION OVER EXPRESSED"/>
    <property type="match status" value="1"/>
</dbReference>
<dbReference type="GeneID" id="8587452"/>
<accession>A8Y2Y2</accession>
<feature type="signal peptide" evidence="1">
    <location>
        <begin position="1"/>
        <end position="18"/>
    </location>
</feature>
<dbReference type="EMBL" id="HE601156">
    <property type="protein sequence ID" value="CAP39223.1"/>
    <property type="molecule type" value="Genomic_DNA"/>
</dbReference>
<dbReference type="RefSeq" id="XP_002645453.1">
    <property type="nucleotide sequence ID" value="XM_002645407.1"/>
</dbReference>
<gene>
    <name evidence="2 4" type="ORF">CBG22684</name>
    <name evidence="2" type="ORF">CBG_22684</name>
</gene>
<protein>
    <submittedName>
        <fullName evidence="2">Protein CBG22684</fullName>
    </submittedName>
</protein>
<evidence type="ECO:0000313" key="4">
    <source>
        <dbReference type="WormBase" id="CBG22684"/>
    </source>
</evidence>
<dbReference type="Pfam" id="PF17305">
    <property type="entry name" value="DUF5354"/>
    <property type="match status" value="2"/>
</dbReference>